<gene>
    <name evidence="2" type="ORF">BO86DRAFT_201799</name>
</gene>
<keyword evidence="1" id="KW-0472">Membrane</keyword>
<dbReference type="EMBL" id="KZ824834">
    <property type="protein sequence ID" value="RAH77917.1"/>
    <property type="molecule type" value="Genomic_DNA"/>
</dbReference>
<keyword evidence="1" id="KW-0812">Transmembrane</keyword>
<dbReference type="Proteomes" id="UP000249497">
    <property type="component" value="Unassembled WGS sequence"/>
</dbReference>
<reference evidence="2 3" key="1">
    <citation type="submission" date="2018-02" db="EMBL/GenBank/DDBJ databases">
        <title>The genomes of Aspergillus section Nigri reveals drivers in fungal speciation.</title>
        <authorList>
            <consortium name="DOE Joint Genome Institute"/>
            <person name="Vesth T.C."/>
            <person name="Nybo J."/>
            <person name="Theobald S."/>
            <person name="Brandl J."/>
            <person name="Frisvad J.C."/>
            <person name="Nielsen K.F."/>
            <person name="Lyhne E.K."/>
            <person name="Kogle M.E."/>
            <person name="Kuo A."/>
            <person name="Riley R."/>
            <person name="Clum A."/>
            <person name="Nolan M."/>
            <person name="Lipzen A."/>
            <person name="Salamov A."/>
            <person name="Henrissat B."/>
            <person name="Wiebenga A."/>
            <person name="De vries R.P."/>
            <person name="Grigoriev I.V."/>
            <person name="Mortensen U.H."/>
            <person name="Andersen M.R."/>
            <person name="Baker S.E."/>
        </authorList>
    </citation>
    <scope>NUCLEOTIDE SEQUENCE [LARGE SCALE GENOMIC DNA]</scope>
    <source>
        <strain evidence="2 3">CBS 114.51</strain>
    </source>
</reference>
<protein>
    <submittedName>
        <fullName evidence="2">Uncharacterized protein</fullName>
    </submittedName>
</protein>
<keyword evidence="1" id="KW-1133">Transmembrane helix</keyword>
<evidence type="ECO:0000313" key="3">
    <source>
        <dbReference type="Proteomes" id="UP000249497"/>
    </source>
</evidence>
<name>A0A8T8WQ00_ASPJA</name>
<evidence type="ECO:0000256" key="1">
    <source>
        <dbReference type="SAM" id="Phobius"/>
    </source>
</evidence>
<dbReference type="RefSeq" id="XP_025523811.1">
    <property type="nucleotide sequence ID" value="XM_025666754.1"/>
</dbReference>
<accession>A0A8T8WQ00</accession>
<dbReference type="AlphaFoldDB" id="A0A8T8WQ00"/>
<sequence>MICSHLVLDCVVILHSLSCFAPFISWHRRLYITTCVAYFIPASFFPFLHLKDVLFERTKLFSPIFSLLFLCQILYLYFIRHFPIHIR</sequence>
<feature type="transmembrane region" description="Helical" evidence="1">
    <location>
        <begin position="30"/>
        <end position="48"/>
    </location>
</feature>
<feature type="transmembrane region" description="Helical" evidence="1">
    <location>
        <begin position="60"/>
        <end position="79"/>
    </location>
</feature>
<proteinExistence type="predicted"/>
<evidence type="ECO:0000313" key="2">
    <source>
        <dbReference type="EMBL" id="RAH77917.1"/>
    </source>
</evidence>
<feature type="transmembrane region" description="Helical" evidence="1">
    <location>
        <begin position="6"/>
        <end position="23"/>
    </location>
</feature>
<dbReference type="GeneID" id="37170446"/>
<keyword evidence="3" id="KW-1185">Reference proteome</keyword>
<organism evidence="2 3">
    <name type="scientific">Aspergillus japonicus CBS 114.51</name>
    <dbReference type="NCBI Taxonomy" id="1448312"/>
    <lineage>
        <taxon>Eukaryota</taxon>
        <taxon>Fungi</taxon>
        <taxon>Dikarya</taxon>
        <taxon>Ascomycota</taxon>
        <taxon>Pezizomycotina</taxon>
        <taxon>Eurotiomycetes</taxon>
        <taxon>Eurotiomycetidae</taxon>
        <taxon>Eurotiales</taxon>
        <taxon>Aspergillaceae</taxon>
        <taxon>Aspergillus</taxon>
        <taxon>Aspergillus subgen. Circumdati</taxon>
    </lineage>
</organism>